<comment type="caution">
    <text evidence="2">The sequence shown here is derived from an EMBL/GenBank/DDBJ whole genome shotgun (WGS) entry which is preliminary data.</text>
</comment>
<dbReference type="AlphaFoldDB" id="A0A830HPI1"/>
<evidence type="ECO:0008006" key="4">
    <source>
        <dbReference type="Google" id="ProtNLM"/>
    </source>
</evidence>
<evidence type="ECO:0000313" key="2">
    <source>
        <dbReference type="EMBL" id="GHP08575.1"/>
    </source>
</evidence>
<name>A0A830HPI1_9CHLO</name>
<gene>
    <name evidence="2" type="ORF">PPROV_000731200</name>
</gene>
<proteinExistence type="predicted"/>
<evidence type="ECO:0000313" key="3">
    <source>
        <dbReference type="Proteomes" id="UP000660262"/>
    </source>
</evidence>
<accession>A0A830HPI1</accession>
<evidence type="ECO:0000256" key="1">
    <source>
        <dbReference type="SAM" id="MobiDB-lite"/>
    </source>
</evidence>
<dbReference type="EMBL" id="BNJQ01000021">
    <property type="protein sequence ID" value="GHP08575.1"/>
    <property type="molecule type" value="Genomic_DNA"/>
</dbReference>
<feature type="region of interest" description="Disordered" evidence="1">
    <location>
        <begin position="404"/>
        <end position="449"/>
    </location>
</feature>
<dbReference type="Gene3D" id="3.40.250.10">
    <property type="entry name" value="Rhodanese-like domain"/>
    <property type="match status" value="1"/>
</dbReference>
<organism evidence="2 3">
    <name type="scientific">Pycnococcus provasolii</name>
    <dbReference type="NCBI Taxonomy" id="41880"/>
    <lineage>
        <taxon>Eukaryota</taxon>
        <taxon>Viridiplantae</taxon>
        <taxon>Chlorophyta</taxon>
        <taxon>Pseudoscourfieldiophyceae</taxon>
        <taxon>Pseudoscourfieldiales</taxon>
        <taxon>Pycnococcaceae</taxon>
        <taxon>Pycnococcus</taxon>
    </lineage>
</organism>
<dbReference type="InterPro" id="IPR036873">
    <property type="entry name" value="Rhodanese-like_dom_sf"/>
</dbReference>
<reference evidence="2" key="1">
    <citation type="submission" date="2020-10" db="EMBL/GenBank/DDBJ databases">
        <title>Unveiling of a novel bifunctional photoreceptor, Dualchrome1, isolated from a cosmopolitan green alga.</title>
        <authorList>
            <person name="Suzuki S."/>
            <person name="Kawachi M."/>
        </authorList>
    </citation>
    <scope>NUCLEOTIDE SEQUENCE</scope>
    <source>
        <strain evidence="2">NIES 2893</strain>
    </source>
</reference>
<feature type="compositionally biased region" description="Low complexity" evidence="1">
    <location>
        <begin position="407"/>
        <end position="417"/>
    </location>
</feature>
<keyword evidence="3" id="KW-1185">Reference proteome</keyword>
<protein>
    <recommendedName>
        <fullName evidence="4">Rhodanese domain-containing protein</fullName>
    </recommendedName>
</protein>
<dbReference type="Proteomes" id="UP000660262">
    <property type="component" value="Unassembled WGS sequence"/>
</dbReference>
<sequence>MMKCTLSLSLRRTNTPGVAASQKAISFRRSLNGGGGGGAFLKTTTFGHLKNSRGSLVAVRALEEGLLEAASGSESVDAAADAITDAITNATTSIADAVSNSAPAITDATSAVVEQDIDGEAILVVGGSLAVLGLVGTAVSNIGKAIGSAAEATDGRSLKAMEVYAELCKSAKTNYVLVDIRTRSESRRDGEPDLSGAFNKVRTVRLQPSVRKSVSDTLSIARTFTTKFPDAGTAKDTSVYVLLDSDGRTAREVAKQTAGTKYVLGGSQSWVAEYRLPFKASNATVSEVVEEKVAETKDAATQYVAEMKTDPMKMAQAAGVVLAAGGAAAGATVLANEVDLLLEVGLAGALAYTAANKVINAESREGFEEDVGGTMKMIGVPVKKAAAVVETAAETAVTKLADKQSTAAAKAPASKPSVTKVTLPPALAAEEAKIETEKKEEEASKIEAE</sequence>
<feature type="compositionally biased region" description="Basic and acidic residues" evidence="1">
    <location>
        <begin position="430"/>
        <end position="449"/>
    </location>
</feature>